<feature type="transmembrane region" description="Helical" evidence="1">
    <location>
        <begin position="189"/>
        <end position="210"/>
    </location>
</feature>
<dbReference type="GO" id="GO:0016020">
    <property type="term" value="C:membrane"/>
    <property type="evidence" value="ECO:0007669"/>
    <property type="project" value="InterPro"/>
</dbReference>
<keyword evidence="3" id="KW-0407">Ion channel</keyword>
<keyword evidence="3" id="KW-0813">Transport</keyword>
<dbReference type="OrthoDB" id="433309at2759"/>
<feature type="transmembrane region" description="Helical" evidence="1">
    <location>
        <begin position="324"/>
        <end position="341"/>
    </location>
</feature>
<feature type="transmembrane region" description="Helical" evidence="1">
    <location>
        <begin position="131"/>
        <end position="149"/>
    </location>
</feature>
<dbReference type="PANTHER" id="PTHR10153">
    <property type="entry name" value="SMALL CONDUCTANCE CALCIUM-ACTIVATED POTASSIUM CHANNEL"/>
    <property type="match status" value="1"/>
</dbReference>
<evidence type="ECO:0000259" key="2">
    <source>
        <dbReference type="Pfam" id="PF07885"/>
    </source>
</evidence>
<accession>A0A078AKX0</accession>
<feature type="domain" description="Potassium channel" evidence="2">
    <location>
        <begin position="325"/>
        <end position="371"/>
    </location>
</feature>
<dbReference type="AlphaFoldDB" id="A0A078AKX0"/>
<proteinExistence type="predicted"/>
<keyword evidence="1" id="KW-1133">Transmembrane helix</keyword>
<sequence length="529" mass="61699">MDDSSFVDDTLRGSLNQSQQSLIRAATKKTFGLKKKDSKVAQSIASFKKVKTEDQDDIHDASSNDFTPIDQMQQNDELEDNRILSGDARQIGADYIEAKTVKGHNDKEQFGNLEKLGVKDEYLKCRKRLKVIDTLGAIIAIINGLLSYIEVMSFQSITLKQNEYFRNEIVENGIIIKESYKSGQTETNLRFIIIIFVIVLDILIFMHYKLKFEKLKIELKRKRSENLYNSDLCLFMVIELIICSFFTPPYLDYAFSGKMLGGKYIYSLNDLIVVASLMKSYNLVRLYYHYSRWTTPDAEELCKSQNILYRTFISSDGKTFAFEYIYNSMWLVIITMTTVGYGDIYPQTHFGRFFGVISCLIGMLLVSYLVVGMNSLFDFTPQEQRAYGKLKKLTATDYAMQKAANVIKTAFKISKNRKKRLHKKFIYFLLLKKHISLFKNENKIAHSRLLPTDQMIKNLEEKLRTDLHELRDNIFELANFEERCEQIRIDQDNQYNYFTKLLSTQEQIAQILLEYNNTIYNEQANKMQR</sequence>
<dbReference type="InParanoid" id="A0A078AKX0"/>
<gene>
    <name evidence="3" type="primary">Contig7739.g8247</name>
    <name evidence="3" type="ORF">STYLEM_10485</name>
</gene>
<dbReference type="GO" id="GO:0016286">
    <property type="term" value="F:small conductance calcium-activated potassium channel activity"/>
    <property type="evidence" value="ECO:0007669"/>
    <property type="project" value="InterPro"/>
</dbReference>
<evidence type="ECO:0000313" key="3">
    <source>
        <dbReference type="EMBL" id="CDW81468.1"/>
    </source>
</evidence>
<name>A0A078AKX0_STYLE</name>
<dbReference type="InterPro" id="IPR015449">
    <property type="entry name" value="K_chnl_Ca-activ_SK"/>
</dbReference>
<dbReference type="Gene3D" id="1.10.287.70">
    <property type="match status" value="1"/>
</dbReference>
<evidence type="ECO:0000256" key="1">
    <source>
        <dbReference type="SAM" id="Phobius"/>
    </source>
</evidence>
<dbReference type="SUPFAM" id="SSF81324">
    <property type="entry name" value="Voltage-gated potassium channels"/>
    <property type="match status" value="1"/>
</dbReference>
<reference evidence="3 4" key="1">
    <citation type="submission" date="2014-06" db="EMBL/GenBank/DDBJ databases">
        <authorList>
            <person name="Swart Estienne"/>
        </authorList>
    </citation>
    <scope>NUCLEOTIDE SEQUENCE [LARGE SCALE GENOMIC DNA]</scope>
    <source>
        <strain evidence="3 4">130c</strain>
    </source>
</reference>
<evidence type="ECO:0000313" key="4">
    <source>
        <dbReference type="Proteomes" id="UP000039865"/>
    </source>
</evidence>
<feature type="transmembrane region" description="Helical" evidence="1">
    <location>
        <begin position="231"/>
        <end position="251"/>
    </location>
</feature>
<organism evidence="3 4">
    <name type="scientific">Stylonychia lemnae</name>
    <name type="common">Ciliate</name>
    <dbReference type="NCBI Taxonomy" id="5949"/>
    <lineage>
        <taxon>Eukaryota</taxon>
        <taxon>Sar</taxon>
        <taxon>Alveolata</taxon>
        <taxon>Ciliophora</taxon>
        <taxon>Intramacronucleata</taxon>
        <taxon>Spirotrichea</taxon>
        <taxon>Stichotrichia</taxon>
        <taxon>Sporadotrichida</taxon>
        <taxon>Oxytrichidae</taxon>
        <taxon>Stylonychinae</taxon>
        <taxon>Stylonychia</taxon>
    </lineage>
</organism>
<dbReference type="EMBL" id="CCKQ01009979">
    <property type="protein sequence ID" value="CDW81468.1"/>
    <property type="molecule type" value="Genomic_DNA"/>
</dbReference>
<dbReference type="Proteomes" id="UP000039865">
    <property type="component" value="Unassembled WGS sequence"/>
</dbReference>
<dbReference type="Pfam" id="PF07885">
    <property type="entry name" value="Ion_trans_2"/>
    <property type="match status" value="1"/>
</dbReference>
<keyword evidence="4" id="KW-1185">Reference proteome</keyword>
<protein>
    <submittedName>
        <fullName evidence="3">Small-conductance calcium-activated potassium channel protein</fullName>
    </submittedName>
</protein>
<keyword evidence="1" id="KW-0472">Membrane</keyword>
<keyword evidence="3" id="KW-0406">Ion transport</keyword>
<keyword evidence="1" id="KW-0812">Transmembrane</keyword>
<feature type="transmembrane region" description="Helical" evidence="1">
    <location>
        <begin position="353"/>
        <end position="377"/>
    </location>
</feature>
<dbReference type="InterPro" id="IPR013099">
    <property type="entry name" value="K_chnl_dom"/>
</dbReference>